<name>A0AAV1FZF7_XYRNO</name>
<dbReference type="AlphaFoldDB" id="A0AAV1FZF7"/>
<organism evidence="1 2">
    <name type="scientific">Xyrichtys novacula</name>
    <name type="common">Pearly razorfish</name>
    <name type="synonym">Hemipteronotus novacula</name>
    <dbReference type="NCBI Taxonomy" id="13765"/>
    <lineage>
        <taxon>Eukaryota</taxon>
        <taxon>Metazoa</taxon>
        <taxon>Chordata</taxon>
        <taxon>Craniata</taxon>
        <taxon>Vertebrata</taxon>
        <taxon>Euteleostomi</taxon>
        <taxon>Actinopterygii</taxon>
        <taxon>Neopterygii</taxon>
        <taxon>Teleostei</taxon>
        <taxon>Neoteleostei</taxon>
        <taxon>Acanthomorphata</taxon>
        <taxon>Eupercaria</taxon>
        <taxon>Labriformes</taxon>
        <taxon>Labridae</taxon>
        <taxon>Xyrichtys</taxon>
    </lineage>
</organism>
<dbReference type="Proteomes" id="UP001178508">
    <property type="component" value="Chromosome 10"/>
</dbReference>
<evidence type="ECO:0000313" key="2">
    <source>
        <dbReference type="Proteomes" id="UP001178508"/>
    </source>
</evidence>
<keyword evidence="2" id="KW-1185">Reference proteome</keyword>
<proteinExistence type="predicted"/>
<dbReference type="EMBL" id="OY660873">
    <property type="protein sequence ID" value="CAJ1066385.1"/>
    <property type="molecule type" value="Genomic_DNA"/>
</dbReference>
<sequence>MRTCLGKRGCMVSLKLTINHTARHHHFNLPPITTHSTLLTANSTRTFGTYCKFWKAGMLGSEGLQSSDLTLAWLAEAACVFLSSAVLQCLSLHQIQASPSDINDPLDSQVA</sequence>
<protein>
    <submittedName>
        <fullName evidence="1">Uncharacterized protein</fullName>
    </submittedName>
</protein>
<reference evidence="1" key="1">
    <citation type="submission" date="2023-08" db="EMBL/GenBank/DDBJ databases">
        <authorList>
            <person name="Alioto T."/>
            <person name="Alioto T."/>
            <person name="Gomez Garrido J."/>
        </authorList>
    </citation>
    <scope>NUCLEOTIDE SEQUENCE</scope>
</reference>
<accession>A0AAV1FZF7</accession>
<evidence type="ECO:0000313" key="1">
    <source>
        <dbReference type="EMBL" id="CAJ1066385.1"/>
    </source>
</evidence>
<gene>
    <name evidence="1" type="ORF">XNOV1_A010416</name>
</gene>